<dbReference type="PANTHER" id="PTHR30330">
    <property type="entry name" value="AGSS FAMILY TRANSPORTER, SODIUM-ALANINE"/>
    <property type="match status" value="1"/>
</dbReference>
<proteinExistence type="predicted"/>
<evidence type="ECO:0000256" key="3">
    <source>
        <dbReference type="ARBA" id="ARBA00022475"/>
    </source>
</evidence>
<dbReference type="GO" id="GO:0005283">
    <property type="term" value="F:amino acid:sodium symporter activity"/>
    <property type="evidence" value="ECO:0007669"/>
    <property type="project" value="InterPro"/>
</dbReference>
<feature type="transmembrane region" description="Helical" evidence="7">
    <location>
        <begin position="121"/>
        <end position="149"/>
    </location>
</feature>
<dbReference type="GO" id="GO:0005886">
    <property type="term" value="C:plasma membrane"/>
    <property type="evidence" value="ECO:0007669"/>
    <property type="project" value="UniProtKB-SubCell"/>
</dbReference>
<dbReference type="InterPro" id="IPR001463">
    <property type="entry name" value="Na/Ala_symport"/>
</dbReference>
<evidence type="ECO:0000256" key="5">
    <source>
        <dbReference type="ARBA" id="ARBA00022989"/>
    </source>
</evidence>
<dbReference type="PANTHER" id="PTHR30330:SF3">
    <property type="entry name" value="TRANSCRIPTIONAL REGULATOR, LRP FAMILY"/>
    <property type="match status" value="1"/>
</dbReference>
<dbReference type="EMBL" id="BARV01002662">
    <property type="protein sequence ID" value="GAH94695.1"/>
    <property type="molecule type" value="Genomic_DNA"/>
</dbReference>
<comment type="caution">
    <text evidence="8">The sequence shown here is derived from an EMBL/GenBank/DDBJ whole genome shotgun (WGS) entry which is preliminary data.</text>
</comment>
<protein>
    <recommendedName>
        <fullName evidence="9">Amino acid carrier protein</fullName>
    </recommendedName>
</protein>
<keyword evidence="4 7" id="KW-0812">Transmembrane</keyword>
<feature type="transmembrane region" description="Helical" evidence="7">
    <location>
        <begin position="258"/>
        <end position="281"/>
    </location>
</feature>
<evidence type="ECO:0000313" key="8">
    <source>
        <dbReference type="EMBL" id="GAH94695.1"/>
    </source>
</evidence>
<keyword evidence="6 7" id="KW-0472">Membrane</keyword>
<dbReference type="PRINTS" id="PR00175">
    <property type="entry name" value="NAALASMPORT"/>
</dbReference>
<comment type="subcellular location">
    <subcellularLocation>
        <location evidence="1">Cell membrane</location>
        <topology evidence="1">Multi-pass membrane protein</topology>
    </subcellularLocation>
</comment>
<feature type="transmembrane region" description="Helical" evidence="7">
    <location>
        <begin position="88"/>
        <end position="109"/>
    </location>
</feature>
<reference evidence="8" key="1">
    <citation type="journal article" date="2014" name="Front. Microbiol.">
        <title>High frequency of phylogenetically diverse reductive dehalogenase-homologous genes in deep subseafloor sedimentary metagenomes.</title>
        <authorList>
            <person name="Kawai M."/>
            <person name="Futagami T."/>
            <person name="Toyoda A."/>
            <person name="Takaki Y."/>
            <person name="Nishi S."/>
            <person name="Hori S."/>
            <person name="Arai W."/>
            <person name="Tsubouchi T."/>
            <person name="Morono Y."/>
            <person name="Uchiyama I."/>
            <person name="Ito T."/>
            <person name="Fujiyama A."/>
            <person name="Inagaki F."/>
            <person name="Takami H."/>
        </authorList>
    </citation>
    <scope>NUCLEOTIDE SEQUENCE</scope>
    <source>
        <strain evidence="8">Expedition CK06-06</strain>
    </source>
</reference>
<evidence type="ECO:0000256" key="4">
    <source>
        <dbReference type="ARBA" id="ARBA00022692"/>
    </source>
</evidence>
<feature type="transmembrane region" description="Helical" evidence="7">
    <location>
        <begin position="332"/>
        <end position="351"/>
    </location>
</feature>
<evidence type="ECO:0008006" key="9">
    <source>
        <dbReference type="Google" id="ProtNLM"/>
    </source>
</evidence>
<feature type="transmembrane region" description="Helical" evidence="7">
    <location>
        <begin position="56"/>
        <end position="76"/>
    </location>
</feature>
<feature type="transmembrane region" description="Helical" evidence="7">
    <location>
        <begin position="302"/>
        <end position="320"/>
    </location>
</feature>
<evidence type="ECO:0000256" key="1">
    <source>
        <dbReference type="ARBA" id="ARBA00004651"/>
    </source>
</evidence>
<sequence length="375" mass="39949">GPGAVFWMWITALVGMGTKFAEASLAVKSRVVDADGTILGGPFMTIERLIGPKWKWLAILFAFFGAICAFGIGNAVQTNSMALVLNEYYGIPFMATGTTLAILIGLVVVGGIKRIGRVAEYLAPWMCVVYIIGAIIILLINITAIPAAIGEIFKHAFTPRAGFGAFAGATVMMAMRYGVARGIFSNEAGLGTGGLSHSPTRIPIPARQGTLGFFEVFLDTIVVCTMTALVILTTGALGTGYTSTALTAWGFQSVLGGAGVAITAMGSLLFGYSTLLAWYYYGSQCGRYLFGKKISPGAVKRFKLGYGVVWIVFAFMGGIWKVDFVWLLTDTLNGAMAIPSLVSLIILGGLVGKMARDYFVEGKEEYTPEVHIEEL</sequence>
<evidence type="ECO:0000256" key="6">
    <source>
        <dbReference type="ARBA" id="ARBA00023136"/>
    </source>
</evidence>
<evidence type="ECO:0000256" key="7">
    <source>
        <dbReference type="SAM" id="Phobius"/>
    </source>
</evidence>
<keyword evidence="2" id="KW-0813">Transport</keyword>
<evidence type="ECO:0000256" key="2">
    <source>
        <dbReference type="ARBA" id="ARBA00022448"/>
    </source>
</evidence>
<feature type="transmembrane region" description="Helical" evidence="7">
    <location>
        <begin position="161"/>
        <end position="179"/>
    </location>
</feature>
<organism evidence="8">
    <name type="scientific">marine sediment metagenome</name>
    <dbReference type="NCBI Taxonomy" id="412755"/>
    <lineage>
        <taxon>unclassified sequences</taxon>
        <taxon>metagenomes</taxon>
        <taxon>ecological metagenomes</taxon>
    </lineage>
</organism>
<gene>
    <name evidence="8" type="ORF">S06H3_06758</name>
</gene>
<feature type="non-terminal residue" evidence="8">
    <location>
        <position position="1"/>
    </location>
</feature>
<dbReference type="AlphaFoldDB" id="X1KM61"/>
<dbReference type="Pfam" id="PF01235">
    <property type="entry name" value="Na_Ala_symp"/>
    <property type="match status" value="1"/>
</dbReference>
<keyword evidence="5 7" id="KW-1133">Transmembrane helix</keyword>
<dbReference type="NCBIfam" id="TIGR00835">
    <property type="entry name" value="agcS"/>
    <property type="match status" value="1"/>
</dbReference>
<keyword evidence="3" id="KW-1003">Cell membrane</keyword>
<accession>X1KM61</accession>
<name>X1KM61_9ZZZZ</name>
<feature type="transmembrane region" description="Helical" evidence="7">
    <location>
        <begin position="6"/>
        <end position="27"/>
    </location>
</feature>